<dbReference type="AlphaFoldDB" id="A0A8I1EC54"/>
<dbReference type="EMBL" id="JAEHTE010000001">
    <property type="protein sequence ID" value="MBI6882647.1"/>
    <property type="molecule type" value="Genomic_DNA"/>
</dbReference>
<dbReference type="RefSeq" id="WP_198746258.1">
    <property type="nucleotide sequence ID" value="NZ_JAEHTE010000001.1"/>
</dbReference>
<evidence type="ECO:0000313" key="1">
    <source>
        <dbReference type="EMBL" id="MBI6882647.1"/>
    </source>
</evidence>
<name>A0A8I1EC54_PSEPU</name>
<sequence>MDNNSNRTENNETRLFELVRNWFKLHPDSLIPHDSWKRKQVAFGIPDATKPNAPDLKITTSASEVSFSNPDLIPFFAAVSLNQSDERISSLISHHNLSELDIRKCYYGNIKCESGDEPKVIDEKSKSLKCRNVTYRFGHGMVITPGRDKDLESMYSSENWFSVVLLSSSHKHLWQNTKINEFHDARTVVHDPEDIPTEIRERSFLYGLRGENADEILKLLERGGVFNLRAREETGAPPEFISDLVSDLESSEVARRVMTALNSPRSPGERAAISHKIMCSMSLSGARVDGAQTLIQLLKFLDQDVYPEIFDSKILKINAFEWPVVGNHITSPHHKVDYDSLFCDLSNELTSVKPADFVSYHFKALCLFAKHWNKAHNPKGIDLSALTFHIMSALDNFFDEQGERTMPGRKADVHVSKFIELISPLGEFNYEMLNQLSSRSKKLLCQNGFKIKMFTGMSNIDKGKVLSDELCI</sequence>
<organism evidence="1 2">
    <name type="scientific">Pseudomonas putida</name>
    <name type="common">Arthrobacter siderocapsulatus</name>
    <dbReference type="NCBI Taxonomy" id="303"/>
    <lineage>
        <taxon>Bacteria</taxon>
        <taxon>Pseudomonadati</taxon>
        <taxon>Pseudomonadota</taxon>
        <taxon>Gammaproteobacteria</taxon>
        <taxon>Pseudomonadales</taxon>
        <taxon>Pseudomonadaceae</taxon>
        <taxon>Pseudomonas</taxon>
    </lineage>
</organism>
<dbReference type="Proteomes" id="UP000637061">
    <property type="component" value="Unassembled WGS sequence"/>
</dbReference>
<proteinExistence type="predicted"/>
<accession>A0A8I1EC54</accession>
<comment type="caution">
    <text evidence="1">The sequence shown here is derived from an EMBL/GenBank/DDBJ whole genome shotgun (WGS) entry which is preliminary data.</text>
</comment>
<reference evidence="1" key="1">
    <citation type="submission" date="2020-12" db="EMBL/GenBank/DDBJ databases">
        <title>Enhanced detection system for hospital associated transmission using whole genome sequencing surveillance.</title>
        <authorList>
            <person name="Harrison L.H."/>
            <person name="Van Tyne D."/>
            <person name="Marsh J.W."/>
            <person name="Griffith M.P."/>
            <person name="Snyder D.J."/>
            <person name="Cooper V.S."/>
            <person name="Mustapha M."/>
        </authorList>
    </citation>
    <scope>NUCLEOTIDE SEQUENCE</scope>
    <source>
        <strain evidence="1">PSB00042</strain>
    </source>
</reference>
<protein>
    <submittedName>
        <fullName evidence="1">Uncharacterized protein</fullName>
    </submittedName>
</protein>
<gene>
    <name evidence="1" type="ORF">JEU22_01870</name>
</gene>
<evidence type="ECO:0000313" key="2">
    <source>
        <dbReference type="Proteomes" id="UP000637061"/>
    </source>
</evidence>